<accession>A0A0A2VJ32</accession>
<dbReference type="SUPFAM" id="SSF52540">
    <property type="entry name" value="P-loop containing nucleoside triphosphate hydrolases"/>
    <property type="match status" value="1"/>
</dbReference>
<dbReference type="Gene3D" id="3.40.50.300">
    <property type="entry name" value="P-loop containing nucleotide triphosphate hydrolases"/>
    <property type="match status" value="1"/>
</dbReference>
<dbReference type="OrthoDB" id="3512845at2759"/>
<dbReference type="HOGENOM" id="CLU_105030_0_1_1"/>
<proteinExistence type="predicted"/>
<dbReference type="EMBL" id="ANFO01000632">
    <property type="protein sequence ID" value="KGQ07891.1"/>
    <property type="molecule type" value="Genomic_DNA"/>
</dbReference>
<evidence type="ECO:0000313" key="2">
    <source>
        <dbReference type="Proteomes" id="UP000030106"/>
    </source>
</evidence>
<sequence>MTTTSAASAGPSPIESPVFEVIRPLLSRTASDQRPVVLMTCGIAGAGKSTLAKTVTARLSNFVRFSADQIVHDKHGLYGIDYARDKYAGYLEDAQTQIKTALAALIKSGGARDAVLDLSFYSKEYRDEYKAIVEDVGGRWVLVFLDTEKELLWRRIQGRRAARDSIPVESGARDGDSASDIERETFEMYWKGFEPPMGEGEIRVQVS</sequence>
<dbReference type="Pfam" id="PF13671">
    <property type="entry name" value="AAA_33"/>
    <property type="match status" value="1"/>
</dbReference>
<dbReference type="InterPro" id="IPR027417">
    <property type="entry name" value="P-loop_NTPase"/>
</dbReference>
<protein>
    <recommendedName>
        <fullName evidence="3">ATP/GTP-binding protein</fullName>
    </recommendedName>
</protein>
<dbReference type="AlphaFoldDB" id="A0A0A2VJ32"/>
<name>A0A0A2VJ32_BEABA</name>
<comment type="caution">
    <text evidence="1">The sequence shown here is derived from an EMBL/GenBank/DDBJ whole genome shotgun (WGS) entry which is preliminary data.</text>
</comment>
<gene>
    <name evidence="1" type="ORF">BBAD15_g6780</name>
</gene>
<dbReference type="Proteomes" id="UP000030106">
    <property type="component" value="Unassembled WGS sequence"/>
</dbReference>
<organism evidence="1 2">
    <name type="scientific">Beauveria bassiana D1-5</name>
    <dbReference type="NCBI Taxonomy" id="1245745"/>
    <lineage>
        <taxon>Eukaryota</taxon>
        <taxon>Fungi</taxon>
        <taxon>Dikarya</taxon>
        <taxon>Ascomycota</taxon>
        <taxon>Pezizomycotina</taxon>
        <taxon>Sordariomycetes</taxon>
        <taxon>Hypocreomycetidae</taxon>
        <taxon>Hypocreales</taxon>
        <taxon>Cordycipitaceae</taxon>
        <taxon>Beauveria</taxon>
    </lineage>
</organism>
<reference evidence="1 2" key="1">
    <citation type="submission" date="2012-10" db="EMBL/GenBank/DDBJ databases">
        <title>Genome sequencing and analysis of entomopathogenic fungi Beauveria bassiana D1-5.</title>
        <authorList>
            <person name="Li Q."/>
            <person name="Wang L."/>
            <person name="Zhang Z."/>
            <person name="Wang Q."/>
            <person name="Ren J."/>
            <person name="Wang M."/>
            <person name="Xu W."/>
            <person name="Wang J."/>
            <person name="Lu Y."/>
            <person name="Du Q."/>
            <person name="Sun Z."/>
        </authorList>
    </citation>
    <scope>NUCLEOTIDE SEQUENCE [LARGE SCALE GENOMIC DNA]</scope>
    <source>
        <strain evidence="1 2">D1-5</strain>
    </source>
</reference>
<evidence type="ECO:0000313" key="1">
    <source>
        <dbReference type="EMBL" id="KGQ07891.1"/>
    </source>
</evidence>
<evidence type="ECO:0008006" key="3">
    <source>
        <dbReference type="Google" id="ProtNLM"/>
    </source>
</evidence>
<dbReference type="eggNOG" id="ENOG502SB6Y">
    <property type="taxonomic scope" value="Eukaryota"/>
</dbReference>